<dbReference type="PANTHER" id="PTHR43840">
    <property type="entry name" value="MITOCHONDRIAL METAL TRANSPORTER 1-RELATED"/>
    <property type="match status" value="1"/>
</dbReference>
<accession>A0A7C1GAN6</accession>
<feature type="transmembrane region" description="Helical" evidence="6">
    <location>
        <begin position="78"/>
        <end position="101"/>
    </location>
</feature>
<evidence type="ECO:0000259" key="7">
    <source>
        <dbReference type="Pfam" id="PF01545"/>
    </source>
</evidence>
<sequence>MQNETSPTKVLLLSILGNLAVFIAKMLGGILSGSLALLADGADSSLNVFSSSIAYYFYKKSQKPPDQRHPYGHEKFEVFGSLLILLLMVLTFSVIGFLAIHRLLEGMPEKIDPVSIVFALFSLMLNLTVSTLLKRFSSESLLASTESRHISLDVAEGATTLAGVTLGSYLSSLYDLFAAIVILVILTYFVLETLKDLREQIVDTSPDIELSQIIEEAIKNSQQEIQYHALRSRKSGRKIYADLHLVVPKELSVEEAHKICDEIEKKAKEKLGENIDITIHVEPAE</sequence>
<evidence type="ECO:0000256" key="2">
    <source>
        <dbReference type="ARBA" id="ARBA00022448"/>
    </source>
</evidence>
<dbReference type="NCBIfam" id="TIGR01297">
    <property type="entry name" value="CDF"/>
    <property type="match status" value="1"/>
</dbReference>
<dbReference type="InterPro" id="IPR027470">
    <property type="entry name" value="Cation_efflux_CTD"/>
</dbReference>
<dbReference type="Gene3D" id="1.20.1510.10">
    <property type="entry name" value="Cation efflux protein transmembrane domain"/>
    <property type="match status" value="1"/>
</dbReference>
<name>A0A7C1GAN6_9CREN</name>
<dbReference type="GO" id="GO:0016020">
    <property type="term" value="C:membrane"/>
    <property type="evidence" value="ECO:0007669"/>
    <property type="project" value="UniProtKB-SubCell"/>
</dbReference>
<feature type="domain" description="Cation efflux protein cytoplasmic" evidence="8">
    <location>
        <begin position="209"/>
        <end position="283"/>
    </location>
</feature>
<dbReference type="EMBL" id="DSAY01000036">
    <property type="protein sequence ID" value="HDP14525.1"/>
    <property type="molecule type" value="Genomic_DNA"/>
</dbReference>
<dbReference type="Pfam" id="PF16916">
    <property type="entry name" value="ZT_dimer"/>
    <property type="match status" value="1"/>
</dbReference>
<dbReference type="InterPro" id="IPR036837">
    <property type="entry name" value="Cation_efflux_CTD_sf"/>
</dbReference>
<dbReference type="SUPFAM" id="SSF161111">
    <property type="entry name" value="Cation efflux protein transmembrane domain-like"/>
    <property type="match status" value="1"/>
</dbReference>
<gene>
    <name evidence="9" type="ORF">ENN26_01935</name>
</gene>
<feature type="transmembrane region" description="Helical" evidence="6">
    <location>
        <begin position="173"/>
        <end position="191"/>
    </location>
</feature>
<keyword evidence="4 6" id="KW-1133">Transmembrane helix</keyword>
<feature type="domain" description="Cation efflux protein transmembrane" evidence="7">
    <location>
        <begin position="11"/>
        <end position="197"/>
    </location>
</feature>
<dbReference type="GO" id="GO:0008324">
    <property type="term" value="F:monoatomic cation transmembrane transporter activity"/>
    <property type="evidence" value="ECO:0007669"/>
    <property type="project" value="InterPro"/>
</dbReference>
<evidence type="ECO:0000256" key="3">
    <source>
        <dbReference type="ARBA" id="ARBA00022692"/>
    </source>
</evidence>
<keyword evidence="5 6" id="KW-0472">Membrane</keyword>
<reference evidence="9" key="1">
    <citation type="journal article" date="2020" name="mSystems">
        <title>Genome- and Community-Level Interaction Insights into Carbon Utilization and Element Cycling Functions of Hydrothermarchaeota in Hydrothermal Sediment.</title>
        <authorList>
            <person name="Zhou Z."/>
            <person name="Liu Y."/>
            <person name="Xu W."/>
            <person name="Pan J."/>
            <person name="Luo Z.H."/>
            <person name="Li M."/>
        </authorList>
    </citation>
    <scope>NUCLEOTIDE SEQUENCE [LARGE SCALE GENOMIC DNA]</scope>
    <source>
        <strain evidence="9">SpSt-116</strain>
    </source>
</reference>
<dbReference type="Pfam" id="PF01545">
    <property type="entry name" value="Cation_efflux"/>
    <property type="match status" value="1"/>
</dbReference>
<dbReference type="InterPro" id="IPR050291">
    <property type="entry name" value="CDF_Transporter"/>
</dbReference>
<evidence type="ECO:0000256" key="5">
    <source>
        <dbReference type="ARBA" id="ARBA00023136"/>
    </source>
</evidence>
<evidence type="ECO:0000259" key="8">
    <source>
        <dbReference type="Pfam" id="PF16916"/>
    </source>
</evidence>
<dbReference type="InterPro" id="IPR027469">
    <property type="entry name" value="Cation_efflux_TMD_sf"/>
</dbReference>
<comment type="caution">
    <text evidence="9">The sequence shown here is derived from an EMBL/GenBank/DDBJ whole genome shotgun (WGS) entry which is preliminary data.</text>
</comment>
<feature type="transmembrane region" description="Helical" evidence="6">
    <location>
        <begin position="12"/>
        <end position="39"/>
    </location>
</feature>
<keyword evidence="2" id="KW-0813">Transport</keyword>
<dbReference type="InterPro" id="IPR058533">
    <property type="entry name" value="Cation_efflux_TM"/>
</dbReference>
<dbReference type="SUPFAM" id="SSF160240">
    <property type="entry name" value="Cation efflux protein cytoplasmic domain-like"/>
    <property type="match status" value="1"/>
</dbReference>
<feature type="transmembrane region" description="Helical" evidence="6">
    <location>
        <begin position="113"/>
        <end position="133"/>
    </location>
</feature>
<protein>
    <submittedName>
        <fullName evidence="9">Cation transporter</fullName>
    </submittedName>
</protein>
<organism evidence="9">
    <name type="scientific">Thermofilum adornatum</name>
    <dbReference type="NCBI Taxonomy" id="1365176"/>
    <lineage>
        <taxon>Archaea</taxon>
        <taxon>Thermoproteota</taxon>
        <taxon>Thermoprotei</taxon>
        <taxon>Thermofilales</taxon>
        <taxon>Thermofilaceae</taxon>
        <taxon>Thermofilum</taxon>
    </lineage>
</organism>
<dbReference type="PANTHER" id="PTHR43840:SF15">
    <property type="entry name" value="MITOCHONDRIAL METAL TRANSPORTER 1-RELATED"/>
    <property type="match status" value="1"/>
</dbReference>
<comment type="subcellular location">
    <subcellularLocation>
        <location evidence="1">Membrane</location>
        <topology evidence="1">Multi-pass membrane protein</topology>
    </subcellularLocation>
</comment>
<keyword evidence="3 6" id="KW-0812">Transmembrane</keyword>
<dbReference type="InterPro" id="IPR002524">
    <property type="entry name" value="Cation_efflux"/>
</dbReference>
<evidence type="ECO:0000256" key="6">
    <source>
        <dbReference type="SAM" id="Phobius"/>
    </source>
</evidence>
<dbReference type="AlphaFoldDB" id="A0A7C1GAN6"/>
<evidence type="ECO:0000256" key="1">
    <source>
        <dbReference type="ARBA" id="ARBA00004141"/>
    </source>
</evidence>
<proteinExistence type="predicted"/>
<dbReference type="Gene3D" id="3.30.70.1350">
    <property type="entry name" value="Cation efflux protein, cytoplasmic domain"/>
    <property type="match status" value="1"/>
</dbReference>
<evidence type="ECO:0000256" key="4">
    <source>
        <dbReference type="ARBA" id="ARBA00022989"/>
    </source>
</evidence>
<evidence type="ECO:0000313" key="9">
    <source>
        <dbReference type="EMBL" id="HDP14525.1"/>
    </source>
</evidence>